<evidence type="ECO:0000256" key="1">
    <source>
        <dbReference type="ARBA" id="ARBA00023002"/>
    </source>
</evidence>
<dbReference type="InterPro" id="IPR036188">
    <property type="entry name" value="FAD/NAD-bd_sf"/>
</dbReference>
<keyword evidence="1 3" id="KW-0560">Oxidoreductase</keyword>
<dbReference type="Gene3D" id="3.30.9.10">
    <property type="entry name" value="D-Amino Acid Oxidase, subunit A, domain 2"/>
    <property type="match status" value="1"/>
</dbReference>
<feature type="domain" description="FAD dependent oxidoreductase" evidence="2">
    <location>
        <begin position="34"/>
        <end position="386"/>
    </location>
</feature>
<dbReference type="InterPro" id="IPR006076">
    <property type="entry name" value="FAD-dep_OxRdtase"/>
</dbReference>
<evidence type="ECO:0000313" key="3">
    <source>
        <dbReference type="EMBL" id="CCJ52427.1"/>
    </source>
</evidence>
<dbReference type="PANTHER" id="PTHR13847:SF281">
    <property type="entry name" value="FAD DEPENDENT OXIDOREDUCTASE DOMAIN-CONTAINING PROTEIN"/>
    <property type="match status" value="1"/>
</dbReference>
<dbReference type="KEGG" id="bbh:BN112_0509"/>
<gene>
    <name evidence="3" type="ORF">BN112_0509</name>
</gene>
<dbReference type="GO" id="GO:0005737">
    <property type="term" value="C:cytoplasm"/>
    <property type="evidence" value="ECO:0007669"/>
    <property type="project" value="TreeGrafter"/>
</dbReference>
<dbReference type="RefSeq" id="WP_015063785.1">
    <property type="nucleotide sequence ID" value="NC_019382.1"/>
</dbReference>
<evidence type="ECO:0000259" key="2">
    <source>
        <dbReference type="Pfam" id="PF01266"/>
    </source>
</evidence>
<dbReference type="Gene3D" id="3.50.50.60">
    <property type="entry name" value="FAD/NAD(P)-binding domain"/>
    <property type="match status" value="1"/>
</dbReference>
<organism evidence="3 4">
    <name type="scientific">Bordetella bronchiseptica 253</name>
    <dbReference type="NCBI Taxonomy" id="568707"/>
    <lineage>
        <taxon>Bacteria</taxon>
        <taxon>Pseudomonadati</taxon>
        <taxon>Pseudomonadota</taxon>
        <taxon>Betaproteobacteria</taxon>
        <taxon>Burkholderiales</taxon>
        <taxon>Alcaligenaceae</taxon>
        <taxon>Bordetella</taxon>
    </lineage>
</organism>
<proteinExistence type="predicted"/>
<reference evidence="3 4" key="1">
    <citation type="journal article" date="2012" name="BMC Genomics">
        <title>Comparative genomics of the classical Bordetella subspecies: the evolution and exchange of virulence-associated diversity amongst closely related pathogens.</title>
        <authorList>
            <person name="Park J."/>
            <person name="Zhang Y."/>
            <person name="Buboltz A.M."/>
            <person name="Zhang X."/>
            <person name="Schuster S.C."/>
            <person name="Ahuja U."/>
            <person name="Liu M."/>
            <person name="Miller J.F."/>
            <person name="Sebaihia M."/>
            <person name="Bentley S.D."/>
            <person name="Parkhill J."/>
            <person name="Harvill E.T."/>
        </authorList>
    </citation>
    <scope>NUCLEOTIDE SEQUENCE [LARGE SCALE GENOMIC DNA]</scope>
    <source>
        <strain evidence="3 4">253</strain>
    </source>
</reference>
<dbReference type="HOGENOM" id="CLU_007884_3_3_4"/>
<protein>
    <submittedName>
        <fullName evidence="3">Putative FAD dependent oxidoreductase</fullName>
        <ecNumber evidence="3">1.-.-.-</ecNumber>
    </submittedName>
</protein>
<dbReference type="EC" id="1.-.-.-" evidence="3"/>
<dbReference type="Pfam" id="PF01266">
    <property type="entry name" value="DAO"/>
    <property type="match status" value="1"/>
</dbReference>
<dbReference type="AlphaFoldDB" id="A0A0C6P1E8"/>
<dbReference type="Proteomes" id="UP000007564">
    <property type="component" value="Chromosome"/>
</dbReference>
<dbReference type="GO" id="GO:0016491">
    <property type="term" value="F:oxidoreductase activity"/>
    <property type="evidence" value="ECO:0007669"/>
    <property type="project" value="UniProtKB-KW"/>
</dbReference>
<evidence type="ECO:0000313" key="4">
    <source>
        <dbReference type="Proteomes" id="UP000007564"/>
    </source>
</evidence>
<dbReference type="PANTHER" id="PTHR13847">
    <property type="entry name" value="SARCOSINE DEHYDROGENASE-RELATED"/>
    <property type="match status" value="1"/>
</dbReference>
<dbReference type="SUPFAM" id="SSF51905">
    <property type="entry name" value="FAD/NAD(P)-binding domain"/>
    <property type="match status" value="1"/>
</dbReference>
<sequence length="428" mass="46191">MPPPLPYDAMRSVWTDTAAPAMATAPLAGHADCDVAIVGAGITGLSAALHLAERGLRACVLEARDPGWGASGRNGGQVIPGIKHDPDEILARHGRERGEPLLHMVGTAADTVFDLIDRYGLDCHPVLRGWIQPAHSRQALDAVLARARQWRARGADVAELDAGDVARRLGTGRFLGGWIDRRAGSIQPLRYTRGLLRAALSLGAAVHGQSPVVALQREGSRWLVRCAQGASVRAEHVLIATNAYTDDLWPGLRRTVIAANSFIVATGPLDPALAPAILPGGEVASDSRRLLLYFRRDADRRFILGGRGRFADPVSDADWNHLVRGARLLYPQLADTPFVHRWSGRVALTRDFVPHVHQPSPNLRIVLGYNGRGVALATQMGNYLAREISGGEPLPYPVTPIAPIPLHGLKRLYIGLAVAYYGLCDRIS</sequence>
<dbReference type="OrthoDB" id="9342835at2"/>
<dbReference type="EMBL" id="HE965806">
    <property type="protein sequence ID" value="CCJ52427.1"/>
    <property type="molecule type" value="Genomic_DNA"/>
</dbReference>
<name>A0A0C6P1E8_BORBO</name>
<accession>A0A0C6P1E8</accession>